<proteinExistence type="inferred from homology"/>
<accession>A0A501PAV0</accession>
<evidence type="ECO:0000256" key="8">
    <source>
        <dbReference type="RuleBase" id="RU363041"/>
    </source>
</evidence>
<keyword evidence="7 8" id="KW-0472">Membrane</keyword>
<dbReference type="Pfam" id="PF01925">
    <property type="entry name" value="TauE"/>
    <property type="match status" value="1"/>
</dbReference>
<dbReference type="OrthoDB" id="7028171at2"/>
<keyword evidence="4 8" id="KW-1003">Cell membrane</keyword>
<dbReference type="InterPro" id="IPR052017">
    <property type="entry name" value="TSUP"/>
</dbReference>
<gene>
    <name evidence="9" type="ORF">FIV46_15505</name>
</gene>
<evidence type="ECO:0000256" key="6">
    <source>
        <dbReference type="ARBA" id="ARBA00022989"/>
    </source>
</evidence>
<evidence type="ECO:0000256" key="2">
    <source>
        <dbReference type="ARBA" id="ARBA00009142"/>
    </source>
</evidence>
<reference evidence="10" key="1">
    <citation type="submission" date="2019-06" db="EMBL/GenBank/DDBJ databases">
        <title>The complete genome of Emcibacter congregatus ZYLT.</title>
        <authorList>
            <person name="Zhao Z."/>
        </authorList>
    </citation>
    <scope>NUCLEOTIDE SEQUENCE [LARGE SCALE GENOMIC DNA]</scope>
    <source>
        <strain evidence="10">MCCC 1A06723</strain>
    </source>
</reference>
<protein>
    <recommendedName>
        <fullName evidence="8">Probable membrane transporter protein</fullName>
    </recommendedName>
</protein>
<comment type="subcellular location">
    <subcellularLocation>
        <location evidence="1 8">Cell membrane</location>
        <topology evidence="1 8">Multi-pass membrane protein</topology>
    </subcellularLocation>
</comment>
<sequence length="253" mass="27722">MVDSLWFFALAAPLVLMTGVSKGGFASGLGSITVPLMSLLIDPRQAAAIMLPILCIMDLLALWQFRKIWDTEALKSMIPGALLGIGIGTATFHLMNVDMMRLMVGVMALYFVLNFWYGKVRKRDLVAKPHNAAKGGFFGMLSGFTSFVAHAGGPPVALYLLPLKLDKTLLVGTSVVFFTVVNYTKLIPYTWLGQLTLGNLTTSLILLPLAPLGIWLGGWLHYHASDRMFYIFFYGVLFVVGLRLTAEGLMALL</sequence>
<evidence type="ECO:0000313" key="9">
    <source>
        <dbReference type="EMBL" id="TPD57519.1"/>
    </source>
</evidence>
<evidence type="ECO:0000256" key="1">
    <source>
        <dbReference type="ARBA" id="ARBA00004651"/>
    </source>
</evidence>
<evidence type="ECO:0000256" key="4">
    <source>
        <dbReference type="ARBA" id="ARBA00022475"/>
    </source>
</evidence>
<feature type="transmembrane region" description="Helical" evidence="8">
    <location>
        <begin position="46"/>
        <end position="65"/>
    </location>
</feature>
<keyword evidence="3" id="KW-0813">Transport</keyword>
<feature type="transmembrane region" description="Helical" evidence="8">
    <location>
        <begin position="77"/>
        <end position="94"/>
    </location>
</feature>
<dbReference type="InterPro" id="IPR002781">
    <property type="entry name" value="TM_pro_TauE-like"/>
</dbReference>
<feature type="transmembrane region" description="Helical" evidence="8">
    <location>
        <begin position="169"/>
        <end position="192"/>
    </location>
</feature>
<dbReference type="GO" id="GO:0005886">
    <property type="term" value="C:plasma membrane"/>
    <property type="evidence" value="ECO:0007669"/>
    <property type="project" value="UniProtKB-SubCell"/>
</dbReference>
<evidence type="ECO:0000256" key="3">
    <source>
        <dbReference type="ARBA" id="ARBA00022448"/>
    </source>
</evidence>
<keyword evidence="10" id="KW-1185">Reference proteome</keyword>
<evidence type="ECO:0000256" key="5">
    <source>
        <dbReference type="ARBA" id="ARBA00022692"/>
    </source>
</evidence>
<dbReference type="RefSeq" id="WP_139941834.1">
    <property type="nucleotide sequence ID" value="NZ_JBHSYP010000005.1"/>
</dbReference>
<dbReference type="PANTHER" id="PTHR30269">
    <property type="entry name" value="TRANSMEMBRANE PROTEIN YFCA"/>
    <property type="match status" value="1"/>
</dbReference>
<feature type="transmembrane region" description="Helical" evidence="8">
    <location>
        <begin position="228"/>
        <end position="246"/>
    </location>
</feature>
<name>A0A501PAV0_9PROT</name>
<comment type="caution">
    <text evidence="9">The sequence shown here is derived from an EMBL/GenBank/DDBJ whole genome shotgun (WGS) entry which is preliminary data.</text>
</comment>
<feature type="transmembrane region" description="Helical" evidence="8">
    <location>
        <begin position="100"/>
        <end position="117"/>
    </location>
</feature>
<dbReference type="AlphaFoldDB" id="A0A501PAV0"/>
<dbReference type="PANTHER" id="PTHR30269:SF37">
    <property type="entry name" value="MEMBRANE TRANSPORTER PROTEIN"/>
    <property type="match status" value="1"/>
</dbReference>
<dbReference type="Proteomes" id="UP000319148">
    <property type="component" value="Unassembled WGS sequence"/>
</dbReference>
<comment type="similarity">
    <text evidence="2 8">Belongs to the 4-toluene sulfonate uptake permease (TSUP) (TC 2.A.102) family.</text>
</comment>
<dbReference type="EMBL" id="VFIY01000018">
    <property type="protein sequence ID" value="TPD57519.1"/>
    <property type="molecule type" value="Genomic_DNA"/>
</dbReference>
<keyword evidence="5 8" id="KW-0812">Transmembrane</keyword>
<evidence type="ECO:0000256" key="7">
    <source>
        <dbReference type="ARBA" id="ARBA00023136"/>
    </source>
</evidence>
<organism evidence="9 10">
    <name type="scientific">Emcibacter nanhaiensis</name>
    <dbReference type="NCBI Taxonomy" id="1505037"/>
    <lineage>
        <taxon>Bacteria</taxon>
        <taxon>Pseudomonadati</taxon>
        <taxon>Pseudomonadota</taxon>
        <taxon>Alphaproteobacteria</taxon>
        <taxon>Emcibacterales</taxon>
        <taxon>Emcibacteraceae</taxon>
        <taxon>Emcibacter</taxon>
    </lineage>
</organism>
<feature type="transmembrane region" description="Helical" evidence="8">
    <location>
        <begin position="137"/>
        <end position="157"/>
    </location>
</feature>
<feature type="transmembrane region" description="Helical" evidence="8">
    <location>
        <begin position="204"/>
        <end position="222"/>
    </location>
</feature>
<evidence type="ECO:0000313" key="10">
    <source>
        <dbReference type="Proteomes" id="UP000319148"/>
    </source>
</evidence>
<keyword evidence="6 8" id="KW-1133">Transmembrane helix</keyword>